<gene>
    <name evidence="8" type="ORF">ASPCADRAFT_392764</name>
</gene>
<protein>
    <recommendedName>
        <fullName evidence="2">glutathione transferase</fullName>
        <ecNumber evidence="2">2.5.1.18</ecNumber>
    </recommendedName>
</protein>
<keyword evidence="3" id="KW-0808">Transferase</keyword>
<dbReference type="InterPro" id="IPR036282">
    <property type="entry name" value="Glutathione-S-Trfase_C_sf"/>
</dbReference>
<evidence type="ECO:0000259" key="6">
    <source>
        <dbReference type="PROSITE" id="PS50404"/>
    </source>
</evidence>
<organism evidence="8 9">
    <name type="scientific">Aspergillus carbonarius (strain ITEM 5010)</name>
    <dbReference type="NCBI Taxonomy" id="602072"/>
    <lineage>
        <taxon>Eukaryota</taxon>
        <taxon>Fungi</taxon>
        <taxon>Dikarya</taxon>
        <taxon>Ascomycota</taxon>
        <taxon>Pezizomycotina</taxon>
        <taxon>Eurotiomycetes</taxon>
        <taxon>Eurotiomycetidae</taxon>
        <taxon>Eurotiales</taxon>
        <taxon>Aspergillaceae</taxon>
        <taxon>Aspergillus</taxon>
        <taxon>Aspergillus subgen. Circumdati</taxon>
    </lineage>
</organism>
<dbReference type="OrthoDB" id="10261375at2759"/>
<accession>A0A1R3S1N8</accession>
<evidence type="ECO:0000256" key="3">
    <source>
        <dbReference type="ARBA" id="ARBA00022679"/>
    </source>
</evidence>
<keyword evidence="9" id="KW-1185">Reference proteome</keyword>
<dbReference type="SFLD" id="SFLDG00358">
    <property type="entry name" value="Main_(cytGST)"/>
    <property type="match status" value="1"/>
</dbReference>
<dbReference type="PROSITE" id="PS50404">
    <property type="entry name" value="GST_NTER"/>
    <property type="match status" value="1"/>
</dbReference>
<proteinExistence type="inferred from homology"/>
<sequence>MTIHPIIVWLTPSGPNPWKVVVILEELSIPYTIKSFKFDDVKKSPFIDINPNGRVPAIQDPNTNLTLWESGAIIQYLIDVYDSTHKISYATLNEKHLLNQYLQFQMSGQGPYYGQCGWFNVLCPEKLPSAITRYQNEVHRVLGVLNTILTNRTWLVGDKCTYADLAFLPWNNRLDMLIPRDDGGDILEAYPWVQGWQRRMEERASWKRSMEVRAGLMDEQGLMVNGMPKGVNNIKEYEELIAKVDEEEGVLGCVDIGNNVKAKEKEEEDKVKDEGEDEGVLGCVGIGKVY</sequence>
<dbReference type="CDD" id="cd03048">
    <property type="entry name" value="GST_N_Ure2p_like"/>
    <property type="match status" value="1"/>
</dbReference>
<dbReference type="CDD" id="cd10293">
    <property type="entry name" value="GST_C_Ure2p"/>
    <property type="match status" value="1"/>
</dbReference>
<feature type="domain" description="GST N-terminal" evidence="6">
    <location>
        <begin position="4"/>
        <end position="85"/>
    </location>
</feature>
<name>A0A1R3S1N8_ASPC5</name>
<dbReference type="Gene3D" id="3.40.30.10">
    <property type="entry name" value="Glutaredoxin"/>
    <property type="match status" value="1"/>
</dbReference>
<dbReference type="InterPro" id="IPR004045">
    <property type="entry name" value="Glutathione_S-Trfase_N"/>
</dbReference>
<dbReference type="EMBL" id="KV907493">
    <property type="protein sequence ID" value="OOG00657.1"/>
    <property type="molecule type" value="Genomic_DNA"/>
</dbReference>
<evidence type="ECO:0000259" key="7">
    <source>
        <dbReference type="PROSITE" id="PS50405"/>
    </source>
</evidence>
<dbReference type="STRING" id="602072.A0A1R3S1N8"/>
<reference evidence="9" key="1">
    <citation type="journal article" date="2017" name="Genome Biol.">
        <title>Comparative genomics reveals high biological diversity and specific adaptations in the industrially and medically important fungal genus Aspergillus.</title>
        <authorList>
            <person name="de Vries R.P."/>
            <person name="Riley R."/>
            <person name="Wiebenga A."/>
            <person name="Aguilar-Osorio G."/>
            <person name="Amillis S."/>
            <person name="Uchima C.A."/>
            <person name="Anderluh G."/>
            <person name="Asadollahi M."/>
            <person name="Askin M."/>
            <person name="Barry K."/>
            <person name="Battaglia E."/>
            <person name="Bayram O."/>
            <person name="Benocci T."/>
            <person name="Braus-Stromeyer S.A."/>
            <person name="Caldana C."/>
            <person name="Canovas D."/>
            <person name="Cerqueira G.C."/>
            <person name="Chen F."/>
            <person name="Chen W."/>
            <person name="Choi C."/>
            <person name="Clum A."/>
            <person name="Dos Santos R.A."/>
            <person name="Damasio A.R."/>
            <person name="Diallinas G."/>
            <person name="Emri T."/>
            <person name="Fekete E."/>
            <person name="Flipphi M."/>
            <person name="Freyberg S."/>
            <person name="Gallo A."/>
            <person name="Gournas C."/>
            <person name="Habgood R."/>
            <person name="Hainaut M."/>
            <person name="Harispe M.L."/>
            <person name="Henrissat B."/>
            <person name="Hilden K.S."/>
            <person name="Hope R."/>
            <person name="Hossain A."/>
            <person name="Karabika E."/>
            <person name="Karaffa L."/>
            <person name="Karanyi Z."/>
            <person name="Krasevec N."/>
            <person name="Kuo A."/>
            <person name="Kusch H."/>
            <person name="LaButti K."/>
            <person name="Lagendijk E.L."/>
            <person name="Lapidus A."/>
            <person name="Levasseur A."/>
            <person name="Lindquist E."/>
            <person name="Lipzen A."/>
            <person name="Logrieco A.F."/>
            <person name="MacCabe A."/>
            <person name="Maekelae M.R."/>
            <person name="Malavazi I."/>
            <person name="Melin P."/>
            <person name="Meyer V."/>
            <person name="Mielnichuk N."/>
            <person name="Miskei M."/>
            <person name="Molnar A.P."/>
            <person name="Mule G."/>
            <person name="Ngan C.Y."/>
            <person name="Orejas M."/>
            <person name="Orosz E."/>
            <person name="Ouedraogo J.P."/>
            <person name="Overkamp K.M."/>
            <person name="Park H.-S."/>
            <person name="Perrone G."/>
            <person name="Piumi F."/>
            <person name="Punt P.J."/>
            <person name="Ram A.F."/>
            <person name="Ramon A."/>
            <person name="Rauscher S."/>
            <person name="Record E."/>
            <person name="Riano-Pachon D.M."/>
            <person name="Robert V."/>
            <person name="Roehrig J."/>
            <person name="Ruller R."/>
            <person name="Salamov A."/>
            <person name="Salih N.S."/>
            <person name="Samson R.A."/>
            <person name="Sandor E."/>
            <person name="Sanguinetti M."/>
            <person name="Schuetze T."/>
            <person name="Sepcic K."/>
            <person name="Shelest E."/>
            <person name="Sherlock G."/>
            <person name="Sophianopoulou V."/>
            <person name="Squina F.M."/>
            <person name="Sun H."/>
            <person name="Susca A."/>
            <person name="Todd R.B."/>
            <person name="Tsang A."/>
            <person name="Unkles S.E."/>
            <person name="van de Wiele N."/>
            <person name="van Rossen-Uffink D."/>
            <person name="Oliveira J.V."/>
            <person name="Vesth T.C."/>
            <person name="Visser J."/>
            <person name="Yu J.-H."/>
            <person name="Zhou M."/>
            <person name="Andersen M.R."/>
            <person name="Archer D.B."/>
            <person name="Baker S.E."/>
            <person name="Benoit I."/>
            <person name="Brakhage A.A."/>
            <person name="Braus G.H."/>
            <person name="Fischer R."/>
            <person name="Frisvad J.C."/>
            <person name="Goldman G.H."/>
            <person name="Houbraken J."/>
            <person name="Oakley B."/>
            <person name="Pocsi I."/>
            <person name="Scazzocchio C."/>
            <person name="Seiboth B."/>
            <person name="vanKuyk P.A."/>
            <person name="Wortman J."/>
            <person name="Dyer P.S."/>
            <person name="Grigoriev I.V."/>
        </authorList>
    </citation>
    <scope>NUCLEOTIDE SEQUENCE [LARGE SCALE GENOMIC DNA]</scope>
    <source>
        <strain evidence="9">ITEM 5010</strain>
    </source>
</reference>
<dbReference type="Pfam" id="PF00043">
    <property type="entry name" value="GST_C"/>
    <property type="match status" value="1"/>
</dbReference>
<dbReference type="InterPro" id="IPR004046">
    <property type="entry name" value="GST_C"/>
</dbReference>
<dbReference type="GO" id="GO:0004364">
    <property type="term" value="F:glutathione transferase activity"/>
    <property type="evidence" value="ECO:0007669"/>
    <property type="project" value="UniProtKB-EC"/>
</dbReference>
<feature type="domain" description="GST C-terminal" evidence="7">
    <location>
        <begin position="91"/>
        <end position="231"/>
    </location>
</feature>
<dbReference type="InterPro" id="IPR010987">
    <property type="entry name" value="Glutathione-S-Trfase_C-like"/>
</dbReference>
<dbReference type="SFLD" id="SFLDS00019">
    <property type="entry name" value="Glutathione_Transferase_(cytos"/>
    <property type="match status" value="1"/>
</dbReference>
<dbReference type="VEuPathDB" id="FungiDB:ASPCADRAFT_392764"/>
<dbReference type="InterPro" id="IPR036249">
    <property type="entry name" value="Thioredoxin-like_sf"/>
</dbReference>
<comment type="similarity">
    <text evidence="1 5">Belongs to the GST superfamily.</text>
</comment>
<evidence type="ECO:0000313" key="9">
    <source>
        <dbReference type="Proteomes" id="UP000188318"/>
    </source>
</evidence>
<dbReference type="EC" id="2.5.1.18" evidence="2"/>
<dbReference type="PANTHER" id="PTHR44051:SF20">
    <property type="entry name" value="GLUTATHIONE TRANSFERASE 1 (EUROFUNG)"/>
    <property type="match status" value="1"/>
</dbReference>
<dbReference type="SFLD" id="SFLDG01151">
    <property type="entry name" value="Main.2:_Nu-like"/>
    <property type="match status" value="1"/>
</dbReference>
<dbReference type="InterPro" id="IPR040079">
    <property type="entry name" value="Glutathione_S-Trfase"/>
</dbReference>
<comment type="catalytic activity">
    <reaction evidence="4">
        <text>RX + glutathione = an S-substituted glutathione + a halide anion + H(+)</text>
        <dbReference type="Rhea" id="RHEA:16437"/>
        <dbReference type="ChEBI" id="CHEBI:15378"/>
        <dbReference type="ChEBI" id="CHEBI:16042"/>
        <dbReference type="ChEBI" id="CHEBI:17792"/>
        <dbReference type="ChEBI" id="CHEBI:57925"/>
        <dbReference type="ChEBI" id="CHEBI:90779"/>
        <dbReference type="EC" id="2.5.1.18"/>
    </reaction>
</comment>
<evidence type="ECO:0000256" key="1">
    <source>
        <dbReference type="ARBA" id="ARBA00007409"/>
    </source>
</evidence>
<dbReference type="PANTHER" id="PTHR44051">
    <property type="entry name" value="GLUTATHIONE S-TRANSFERASE-RELATED"/>
    <property type="match status" value="1"/>
</dbReference>
<dbReference type="Proteomes" id="UP000188318">
    <property type="component" value="Unassembled WGS sequence"/>
</dbReference>
<evidence type="ECO:0000256" key="4">
    <source>
        <dbReference type="ARBA" id="ARBA00047960"/>
    </source>
</evidence>
<evidence type="ECO:0000313" key="8">
    <source>
        <dbReference type="EMBL" id="OOG00657.1"/>
    </source>
</evidence>
<dbReference type="Gene3D" id="1.20.1050.10">
    <property type="match status" value="1"/>
</dbReference>
<evidence type="ECO:0000256" key="2">
    <source>
        <dbReference type="ARBA" id="ARBA00012452"/>
    </source>
</evidence>
<dbReference type="PROSITE" id="PS50405">
    <property type="entry name" value="GST_CTER"/>
    <property type="match status" value="1"/>
</dbReference>
<dbReference type="AlphaFoldDB" id="A0A1R3S1N8"/>
<evidence type="ECO:0000256" key="5">
    <source>
        <dbReference type="RuleBase" id="RU003494"/>
    </source>
</evidence>
<dbReference type="SUPFAM" id="SSF47616">
    <property type="entry name" value="GST C-terminal domain-like"/>
    <property type="match status" value="1"/>
</dbReference>
<dbReference type="Pfam" id="PF02798">
    <property type="entry name" value="GST_N"/>
    <property type="match status" value="1"/>
</dbReference>
<dbReference type="SUPFAM" id="SSF52833">
    <property type="entry name" value="Thioredoxin-like"/>
    <property type="match status" value="1"/>
</dbReference>
<dbReference type="OMA" id="MEGRESW"/>